<dbReference type="GO" id="GO:0020037">
    <property type="term" value="F:heme binding"/>
    <property type="evidence" value="ECO:0007669"/>
    <property type="project" value="InterPro"/>
</dbReference>
<keyword evidence="3 7" id="KW-0479">Metal-binding</keyword>
<keyword evidence="5 7" id="KW-0408">Iron</keyword>
<protein>
    <submittedName>
        <fullName evidence="8">Cytochrome P450</fullName>
    </submittedName>
</protein>
<evidence type="ECO:0000256" key="4">
    <source>
        <dbReference type="ARBA" id="ARBA00023002"/>
    </source>
</evidence>
<keyword evidence="4 7" id="KW-0560">Oxidoreductase</keyword>
<keyword evidence="6 7" id="KW-0503">Monooxygenase</keyword>
<gene>
    <name evidence="8" type="ORF">D5H75_03680</name>
</gene>
<accession>A0A3A4B3Z1</accession>
<proteinExistence type="inferred from homology"/>
<comment type="similarity">
    <text evidence="1 7">Belongs to the cytochrome P450 family.</text>
</comment>
<dbReference type="RefSeq" id="WP_119924854.1">
    <property type="nucleotide sequence ID" value="NZ_QZEY01000001.1"/>
</dbReference>
<dbReference type="GO" id="GO:0004497">
    <property type="term" value="F:monooxygenase activity"/>
    <property type="evidence" value="ECO:0007669"/>
    <property type="project" value="UniProtKB-KW"/>
</dbReference>
<evidence type="ECO:0000256" key="3">
    <source>
        <dbReference type="ARBA" id="ARBA00022723"/>
    </source>
</evidence>
<dbReference type="InterPro" id="IPR017972">
    <property type="entry name" value="Cyt_P450_CS"/>
</dbReference>
<dbReference type="InterPro" id="IPR036396">
    <property type="entry name" value="Cyt_P450_sf"/>
</dbReference>
<dbReference type="InterPro" id="IPR001128">
    <property type="entry name" value="Cyt_P450"/>
</dbReference>
<dbReference type="PANTHER" id="PTHR46696">
    <property type="entry name" value="P450, PUTATIVE (EUROFUNG)-RELATED"/>
    <property type="match status" value="1"/>
</dbReference>
<dbReference type="EMBL" id="QZEY01000001">
    <property type="protein sequence ID" value="RJL35881.1"/>
    <property type="molecule type" value="Genomic_DNA"/>
</dbReference>
<dbReference type="PRINTS" id="PR00359">
    <property type="entry name" value="BP450"/>
</dbReference>
<reference evidence="8 9" key="1">
    <citation type="submission" date="2018-09" db="EMBL/GenBank/DDBJ databases">
        <title>YIM 75507 draft genome.</title>
        <authorList>
            <person name="Tang S."/>
            <person name="Feng Y."/>
        </authorList>
    </citation>
    <scope>NUCLEOTIDE SEQUENCE [LARGE SCALE GENOMIC DNA]</scope>
    <source>
        <strain evidence="8 9">YIM 75507</strain>
    </source>
</reference>
<sequence length="383" mass="42364">MASPRLLEPYGPGFQLDPHPALARLRRTAPVSRITHPEYGEGWLVTRHHEVRRLLADPAVVKPVEEDEVSLDVSPPAHTRLRALVRQAFTTRRVQRLRPWLETRTERVLDGLAARGRVDLVPEYADAIPIAAACKLYGLRERESRRLRAIARAFAGGEDEATRERVFAETGEYVAGLLEAKRRRPAHDLLTALIQAREGTDRLSEAELTRITMTLLVNAVVTTTNVVSAAVHTLLEEPAQLALLRSRPELLDGAVEETLRYEIPVGATTWRAATGLAVGGVRVAAGEPLVLSLQSANRDPAVFADPDRFDITRAPNPHLAFSHGVHRCLGSSLARLELRVMLAGLLRRFPRIDRAAPARWHDSRFLRGIAELPLSLAGGGTRR</sequence>
<evidence type="ECO:0000256" key="1">
    <source>
        <dbReference type="ARBA" id="ARBA00010617"/>
    </source>
</evidence>
<dbReference type="AlphaFoldDB" id="A0A3A4B3Z1"/>
<evidence type="ECO:0000313" key="9">
    <source>
        <dbReference type="Proteomes" id="UP000265768"/>
    </source>
</evidence>
<organism evidence="8 9">
    <name type="scientific">Bailinhaonella thermotolerans</name>
    <dbReference type="NCBI Taxonomy" id="1070861"/>
    <lineage>
        <taxon>Bacteria</taxon>
        <taxon>Bacillati</taxon>
        <taxon>Actinomycetota</taxon>
        <taxon>Actinomycetes</taxon>
        <taxon>Streptosporangiales</taxon>
        <taxon>Streptosporangiaceae</taxon>
        <taxon>Bailinhaonella</taxon>
    </lineage>
</organism>
<evidence type="ECO:0000256" key="2">
    <source>
        <dbReference type="ARBA" id="ARBA00022617"/>
    </source>
</evidence>
<keyword evidence="2 7" id="KW-0349">Heme</keyword>
<dbReference type="GO" id="GO:0005506">
    <property type="term" value="F:iron ion binding"/>
    <property type="evidence" value="ECO:0007669"/>
    <property type="project" value="InterPro"/>
</dbReference>
<evidence type="ECO:0000256" key="6">
    <source>
        <dbReference type="ARBA" id="ARBA00023033"/>
    </source>
</evidence>
<evidence type="ECO:0000313" key="8">
    <source>
        <dbReference type="EMBL" id="RJL35881.1"/>
    </source>
</evidence>
<dbReference type="OrthoDB" id="4133219at2"/>
<dbReference type="GO" id="GO:0016705">
    <property type="term" value="F:oxidoreductase activity, acting on paired donors, with incorporation or reduction of molecular oxygen"/>
    <property type="evidence" value="ECO:0007669"/>
    <property type="project" value="InterPro"/>
</dbReference>
<dbReference type="InterPro" id="IPR002397">
    <property type="entry name" value="Cyt_P450_B"/>
</dbReference>
<dbReference type="Pfam" id="PF00067">
    <property type="entry name" value="p450"/>
    <property type="match status" value="1"/>
</dbReference>
<dbReference type="Proteomes" id="UP000265768">
    <property type="component" value="Unassembled WGS sequence"/>
</dbReference>
<dbReference type="FunFam" id="1.10.630.10:FF:000018">
    <property type="entry name" value="Cytochrome P450 monooxygenase"/>
    <property type="match status" value="1"/>
</dbReference>
<dbReference type="Gene3D" id="1.10.630.10">
    <property type="entry name" value="Cytochrome P450"/>
    <property type="match status" value="1"/>
</dbReference>
<comment type="caution">
    <text evidence="8">The sequence shown here is derived from an EMBL/GenBank/DDBJ whole genome shotgun (WGS) entry which is preliminary data.</text>
</comment>
<dbReference type="PANTHER" id="PTHR46696:SF1">
    <property type="entry name" value="CYTOCHROME P450 YJIB-RELATED"/>
    <property type="match status" value="1"/>
</dbReference>
<name>A0A3A4B3Z1_9ACTN</name>
<dbReference type="SUPFAM" id="SSF48264">
    <property type="entry name" value="Cytochrome P450"/>
    <property type="match status" value="1"/>
</dbReference>
<keyword evidence="9" id="KW-1185">Reference proteome</keyword>
<evidence type="ECO:0000256" key="7">
    <source>
        <dbReference type="RuleBase" id="RU000461"/>
    </source>
</evidence>
<dbReference type="PROSITE" id="PS00086">
    <property type="entry name" value="CYTOCHROME_P450"/>
    <property type="match status" value="1"/>
</dbReference>
<evidence type="ECO:0000256" key="5">
    <source>
        <dbReference type="ARBA" id="ARBA00023004"/>
    </source>
</evidence>